<dbReference type="AlphaFoldDB" id="A0AA38URN2"/>
<feature type="compositionally biased region" description="Basic and acidic residues" evidence="1">
    <location>
        <begin position="15"/>
        <end position="27"/>
    </location>
</feature>
<comment type="caution">
    <text evidence="2">The sequence shown here is derived from an EMBL/GenBank/DDBJ whole genome shotgun (WGS) entry which is preliminary data.</text>
</comment>
<dbReference type="EMBL" id="MU802026">
    <property type="protein sequence ID" value="KAJ3983334.1"/>
    <property type="molecule type" value="Genomic_DNA"/>
</dbReference>
<proteinExistence type="predicted"/>
<protein>
    <submittedName>
        <fullName evidence="2">Uncharacterized protein</fullName>
    </submittedName>
</protein>
<evidence type="ECO:0000313" key="3">
    <source>
        <dbReference type="Proteomes" id="UP001163850"/>
    </source>
</evidence>
<feature type="region of interest" description="Disordered" evidence="1">
    <location>
        <begin position="13"/>
        <end position="33"/>
    </location>
</feature>
<organism evidence="2 3">
    <name type="scientific">Lentinula detonsa</name>
    <dbReference type="NCBI Taxonomy" id="2804962"/>
    <lineage>
        <taxon>Eukaryota</taxon>
        <taxon>Fungi</taxon>
        <taxon>Dikarya</taxon>
        <taxon>Basidiomycota</taxon>
        <taxon>Agaricomycotina</taxon>
        <taxon>Agaricomycetes</taxon>
        <taxon>Agaricomycetidae</taxon>
        <taxon>Agaricales</taxon>
        <taxon>Marasmiineae</taxon>
        <taxon>Omphalotaceae</taxon>
        <taxon>Lentinula</taxon>
    </lineage>
</organism>
<reference evidence="2" key="1">
    <citation type="submission" date="2022-08" db="EMBL/GenBank/DDBJ databases">
        <authorList>
            <consortium name="DOE Joint Genome Institute"/>
            <person name="Min B."/>
            <person name="Riley R."/>
            <person name="Sierra-Patev S."/>
            <person name="Naranjo-Ortiz M."/>
            <person name="Looney B."/>
            <person name="Konkel Z."/>
            <person name="Slot J.C."/>
            <person name="Sakamoto Y."/>
            <person name="Steenwyk J.L."/>
            <person name="Rokas A."/>
            <person name="Carro J."/>
            <person name="Camarero S."/>
            <person name="Ferreira P."/>
            <person name="Molpeceres G."/>
            <person name="Ruiz-Duenas F.J."/>
            <person name="Serrano A."/>
            <person name="Henrissat B."/>
            <person name="Drula E."/>
            <person name="Hughes K.W."/>
            <person name="Mata J.L."/>
            <person name="Ishikawa N.K."/>
            <person name="Vargas-Isla R."/>
            <person name="Ushijima S."/>
            <person name="Smith C.A."/>
            <person name="Ahrendt S."/>
            <person name="Andreopoulos W."/>
            <person name="He G."/>
            <person name="Labutti K."/>
            <person name="Lipzen A."/>
            <person name="Ng V."/>
            <person name="Sandor L."/>
            <person name="Barry K."/>
            <person name="Martinez A.T."/>
            <person name="Xiao Y."/>
            <person name="Gibbons J.G."/>
            <person name="Terashima K."/>
            <person name="Hibbett D.S."/>
            <person name="Grigoriev I.V."/>
        </authorList>
    </citation>
    <scope>NUCLEOTIDE SEQUENCE</scope>
    <source>
        <strain evidence="2">TFB7829</strain>
    </source>
</reference>
<feature type="region of interest" description="Disordered" evidence="1">
    <location>
        <begin position="163"/>
        <end position="190"/>
    </location>
</feature>
<evidence type="ECO:0000313" key="2">
    <source>
        <dbReference type="EMBL" id="KAJ3983334.1"/>
    </source>
</evidence>
<dbReference type="Proteomes" id="UP001163850">
    <property type="component" value="Unassembled WGS sequence"/>
</dbReference>
<feature type="compositionally biased region" description="Basic and acidic residues" evidence="1">
    <location>
        <begin position="241"/>
        <end position="250"/>
    </location>
</feature>
<accession>A0AA38URN2</accession>
<sequence>MILSRRSKSLFGTQDHNDLSMETKSRSDNGTSQAPEYKNARFASNVCVVPKIIFVVSVHFTMTSQAQAFSPLAQLQGSFFKQPHMFDIHSDAKSAFTTTTLRPPSVEYHLIYAPGEFHYTGRFAPFEDDQDIIENEEEQQRNSYALEDSMQPSITSNLVDANAFENPRPAPHPTVFPYRRATETRSRNSSITTAVASAAHADSIQPLLYSGSLPSRKNSALTIGQEDSDCATPTPTPSSPEAHETQQDRGRTSFRIAVHTDSRDLSPTSIVTNDGQRVRVTHTPVAENMRKILSSWEWYLHCRQSRKVHDSPLHDIQSPAHSDERPIFTNSFDGNKEIECDKTPSGGLIYSTEHAWNMRNAPKAVARRRRRRRHYFGSDEDEVYVPLGRVIRSKFSDEQ</sequence>
<feature type="region of interest" description="Disordered" evidence="1">
    <location>
        <begin position="225"/>
        <end position="250"/>
    </location>
</feature>
<evidence type="ECO:0000256" key="1">
    <source>
        <dbReference type="SAM" id="MobiDB-lite"/>
    </source>
</evidence>
<name>A0AA38URN2_9AGAR</name>
<gene>
    <name evidence="2" type="ORF">F5890DRAFT_205531</name>
</gene>